<gene>
    <name evidence="1" type="ORF">CTOB1V02_LOCUS8601</name>
</gene>
<organism evidence="1">
    <name type="scientific">Cyprideis torosa</name>
    <dbReference type="NCBI Taxonomy" id="163714"/>
    <lineage>
        <taxon>Eukaryota</taxon>
        <taxon>Metazoa</taxon>
        <taxon>Ecdysozoa</taxon>
        <taxon>Arthropoda</taxon>
        <taxon>Crustacea</taxon>
        <taxon>Oligostraca</taxon>
        <taxon>Ostracoda</taxon>
        <taxon>Podocopa</taxon>
        <taxon>Podocopida</taxon>
        <taxon>Cytherocopina</taxon>
        <taxon>Cytheroidea</taxon>
        <taxon>Cytherideidae</taxon>
        <taxon>Cyprideis</taxon>
    </lineage>
</organism>
<dbReference type="EMBL" id="OB662924">
    <property type="protein sequence ID" value="CAD7230745.1"/>
    <property type="molecule type" value="Genomic_DNA"/>
</dbReference>
<accession>A0A7R8ZSX2</accession>
<sequence>MIVSPLLPMVCARRQNEFRRTTKPEASMTHTSEEPATSTIRFFCRLERTSEKQTLDKTIEASLLKHLM</sequence>
<reference evidence="1" key="1">
    <citation type="submission" date="2020-11" db="EMBL/GenBank/DDBJ databases">
        <authorList>
            <person name="Tran Van P."/>
        </authorList>
    </citation>
    <scope>NUCLEOTIDE SEQUENCE</scope>
</reference>
<dbReference type="AlphaFoldDB" id="A0A7R8ZSX2"/>
<evidence type="ECO:0000313" key="1">
    <source>
        <dbReference type="EMBL" id="CAD7230745.1"/>
    </source>
</evidence>
<name>A0A7R8ZSX2_9CRUS</name>
<protein>
    <submittedName>
        <fullName evidence="1">Uncharacterized protein</fullName>
    </submittedName>
</protein>
<proteinExistence type="predicted"/>